<dbReference type="InterPro" id="IPR051525">
    <property type="entry name" value="DVL_RTFL_regulatory"/>
</dbReference>
<evidence type="ECO:0000256" key="6">
    <source>
        <dbReference type="ARBA" id="ARBA00023136"/>
    </source>
</evidence>
<gene>
    <name evidence="8" type="ORF">GSCOC_T00041928001</name>
</gene>
<evidence type="ECO:0000313" key="8">
    <source>
        <dbReference type="EMBL" id="CDP03370.1"/>
    </source>
</evidence>
<dbReference type="PhylomeDB" id="A0A068U492"/>
<keyword evidence="2" id="KW-0217">Developmental protein</keyword>
<dbReference type="STRING" id="49390.A0A068U492"/>
<name>A0A068U492_COFCA</name>
<dbReference type="InterPro" id="IPR012552">
    <property type="entry name" value="DVL"/>
</dbReference>
<dbReference type="Proteomes" id="UP000295252">
    <property type="component" value="Chromosome VIII"/>
</dbReference>
<evidence type="ECO:0000256" key="7">
    <source>
        <dbReference type="ARBA" id="ARBA00024340"/>
    </source>
</evidence>
<dbReference type="InParanoid" id="A0A068U492"/>
<comment type="subcellular location">
    <subcellularLocation>
        <location evidence="1">Cell membrane</location>
        <topology evidence="1">Single-pass membrane protein</topology>
    </subcellularLocation>
</comment>
<evidence type="ECO:0000313" key="9">
    <source>
        <dbReference type="Proteomes" id="UP000295252"/>
    </source>
</evidence>
<sequence>MTANLNNGTTISSTSLSLSGLSIYDGLSYTLLPAQSIFFSLDSISKLISEVPGRESPVSTTMSISYLIPPSSGSQRKSGRRNGFRKRCLMVMKQQKTRIYILRRCVTMLLCWHDHTLSD</sequence>
<reference evidence="9" key="1">
    <citation type="journal article" date="2014" name="Science">
        <title>The coffee genome provides insight into the convergent evolution of caffeine biosynthesis.</title>
        <authorList>
            <person name="Denoeud F."/>
            <person name="Carretero-Paulet L."/>
            <person name="Dereeper A."/>
            <person name="Droc G."/>
            <person name="Guyot R."/>
            <person name="Pietrella M."/>
            <person name="Zheng C."/>
            <person name="Alberti A."/>
            <person name="Anthony F."/>
            <person name="Aprea G."/>
            <person name="Aury J.M."/>
            <person name="Bento P."/>
            <person name="Bernard M."/>
            <person name="Bocs S."/>
            <person name="Campa C."/>
            <person name="Cenci A."/>
            <person name="Combes M.C."/>
            <person name="Crouzillat D."/>
            <person name="Da Silva C."/>
            <person name="Daddiego L."/>
            <person name="De Bellis F."/>
            <person name="Dussert S."/>
            <person name="Garsmeur O."/>
            <person name="Gayraud T."/>
            <person name="Guignon V."/>
            <person name="Jahn K."/>
            <person name="Jamilloux V."/>
            <person name="Joet T."/>
            <person name="Labadie K."/>
            <person name="Lan T."/>
            <person name="Leclercq J."/>
            <person name="Lepelley M."/>
            <person name="Leroy T."/>
            <person name="Li L.T."/>
            <person name="Librado P."/>
            <person name="Lopez L."/>
            <person name="Munoz A."/>
            <person name="Noel B."/>
            <person name="Pallavicini A."/>
            <person name="Perrotta G."/>
            <person name="Poncet V."/>
            <person name="Pot D."/>
            <person name="Priyono X."/>
            <person name="Rigoreau M."/>
            <person name="Rouard M."/>
            <person name="Rozas J."/>
            <person name="Tranchant-Dubreuil C."/>
            <person name="VanBuren R."/>
            <person name="Zhang Q."/>
            <person name="Andrade A.C."/>
            <person name="Argout X."/>
            <person name="Bertrand B."/>
            <person name="de Kochko A."/>
            <person name="Graziosi G."/>
            <person name="Henry R.J."/>
            <person name="Jayarama X."/>
            <person name="Ming R."/>
            <person name="Nagai C."/>
            <person name="Rounsley S."/>
            <person name="Sankoff D."/>
            <person name="Giuliano G."/>
            <person name="Albert V.A."/>
            <person name="Wincker P."/>
            <person name="Lashermes P."/>
        </authorList>
    </citation>
    <scope>NUCLEOTIDE SEQUENCE [LARGE SCALE GENOMIC DNA]</scope>
    <source>
        <strain evidence="9">cv. DH200-94</strain>
    </source>
</reference>
<dbReference type="PANTHER" id="PTHR33102">
    <property type="entry name" value="DVL19-RELATED-RELATED"/>
    <property type="match status" value="1"/>
</dbReference>
<keyword evidence="5" id="KW-1133">Transmembrane helix</keyword>
<dbReference type="AlphaFoldDB" id="A0A068U492"/>
<accession>A0A068U492</accession>
<evidence type="ECO:0000256" key="3">
    <source>
        <dbReference type="ARBA" id="ARBA00022475"/>
    </source>
</evidence>
<evidence type="ECO:0000256" key="1">
    <source>
        <dbReference type="ARBA" id="ARBA00004162"/>
    </source>
</evidence>
<keyword evidence="6" id="KW-0472">Membrane</keyword>
<organism evidence="8 9">
    <name type="scientific">Coffea canephora</name>
    <name type="common">Robusta coffee</name>
    <dbReference type="NCBI Taxonomy" id="49390"/>
    <lineage>
        <taxon>Eukaryota</taxon>
        <taxon>Viridiplantae</taxon>
        <taxon>Streptophyta</taxon>
        <taxon>Embryophyta</taxon>
        <taxon>Tracheophyta</taxon>
        <taxon>Spermatophyta</taxon>
        <taxon>Magnoliopsida</taxon>
        <taxon>eudicotyledons</taxon>
        <taxon>Gunneridae</taxon>
        <taxon>Pentapetalae</taxon>
        <taxon>asterids</taxon>
        <taxon>lamiids</taxon>
        <taxon>Gentianales</taxon>
        <taxon>Rubiaceae</taxon>
        <taxon>Ixoroideae</taxon>
        <taxon>Gardenieae complex</taxon>
        <taxon>Bertiereae - Coffeeae clade</taxon>
        <taxon>Coffeeae</taxon>
        <taxon>Coffea</taxon>
    </lineage>
</organism>
<evidence type="ECO:0000256" key="5">
    <source>
        <dbReference type="ARBA" id="ARBA00022989"/>
    </source>
</evidence>
<keyword evidence="9" id="KW-1185">Reference proteome</keyword>
<dbReference type="GO" id="GO:0005886">
    <property type="term" value="C:plasma membrane"/>
    <property type="evidence" value="ECO:0007669"/>
    <property type="project" value="UniProtKB-SubCell"/>
</dbReference>
<dbReference type="Pfam" id="PF08137">
    <property type="entry name" value="DVL"/>
    <property type="match status" value="1"/>
</dbReference>
<dbReference type="GO" id="GO:0008285">
    <property type="term" value="P:negative regulation of cell population proliferation"/>
    <property type="evidence" value="ECO:0007669"/>
    <property type="project" value="InterPro"/>
</dbReference>
<protein>
    <submittedName>
        <fullName evidence="8">Uncharacterized protein</fullName>
    </submittedName>
</protein>
<dbReference type="GO" id="GO:0048367">
    <property type="term" value="P:shoot system development"/>
    <property type="evidence" value="ECO:0007669"/>
    <property type="project" value="UniProtKB-ARBA"/>
</dbReference>
<evidence type="ECO:0000256" key="4">
    <source>
        <dbReference type="ARBA" id="ARBA00022692"/>
    </source>
</evidence>
<proteinExistence type="inferred from homology"/>
<dbReference type="OrthoDB" id="1693826at2759"/>
<evidence type="ECO:0000256" key="2">
    <source>
        <dbReference type="ARBA" id="ARBA00022473"/>
    </source>
</evidence>
<keyword evidence="3" id="KW-1003">Cell membrane</keyword>
<keyword evidence="4" id="KW-0812">Transmembrane</keyword>
<comment type="similarity">
    <text evidence="7">Belongs to the DVL/RTFL small polypeptides family.</text>
</comment>
<dbReference type="EMBL" id="HG739093">
    <property type="protein sequence ID" value="CDP03370.1"/>
    <property type="molecule type" value="Genomic_DNA"/>
</dbReference>
<dbReference type="Gramene" id="CDP03370">
    <property type="protein sequence ID" value="CDP03370"/>
    <property type="gene ID" value="GSCOC_T00041928001"/>
</dbReference>